<proteinExistence type="predicted"/>
<feature type="domain" description="HTH araC/xylS-type" evidence="5">
    <location>
        <begin position="244"/>
        <end position="347"/>
    </location>
</feature>
<dbReference type="Proteomes" id="UP000625682">
    <property type="component" value="Unassembled WGS sequence"/>
</dbReference>
<protein>
    <submittedName>
        <fullName evidence="6">AraC family transcriptional regulator</fullName>
    </submittedName>
</protein>
<feature type="region of interest" description="Disordered" evidence="4">
    <location>
        <begin position="1"/>
        <end position="20"/>
    </location>
</feature>
<feature type="compositionally biased region" description="Low complexity" evidence="4">
    <location>
        <begin position="350"/>
        <end position="360"/>
    </location>
</feature>
<keyword evidence="3" id="KW-0804">Transcription</keyword>
<organism evidence="6 7">
    <name type="scientific">Streptomyces lacrimifluminis</name>
    <dbReference type="NCBI Taxonomy" id="1500077"/>
    <lineage>
        <taxon>Bacteria</taxon>
        <taxon>Bacillati</taxon>
        <taxon>Actinomycetota</taxon>
        <taxon>Actinomycetes</taxon>
        <taxon>Kitasatosporales</taxon>
        <taxon>Streptomycetaceae</taxon>
        <taxon>Streptomyces</taxon>
    </lineage>
</organism>
<dbReference type="InterPro" id="IPR050204">
    <property type="entry name" value="AraC_XylS_family_regulators"/>
</dbReference>
<dbReference type="GO" id="GO:0003700">
    <property type="term" value="F:DNA-binding transcription factor activity"/>
    <property type="evidence" value="ECO:0007669"/>
    <property type="project" value="InterPro"/>
</dbReference>
<dbReference type="PROSITE" id="PS00041">
    <property type="entry name" value="HTH_ARAC_FAMILY_1"/>
    <property type="match status" value="1"/>
</dbReference>
<dbReference type="SMART" id="SM00342">
    <property type="entry name" value="HTH_ARAC"/>
    <property type="match status" value="1"/>
</dbReference>
<dbReference type="PANTHER" id="PTHR46796:SF6">
    <property type="entry name" value="ARAC SUBFAMILY"/>
    <property type="match status" value="1"/>
</dbReference>
<accession>A0A917KPI6</accession>
<dbReference type="GO" id="GO:0043565">
    <property type="term" value="F:sequence-specific DNA binding"/>
    <property type="evidence" value="ECO:0007669"/>
    <property type="project" value="InterPro"/>
</dbReference>
<evidence type="ECO:0000256" key="4">
    <source>
        <dbReference type="SAM" id="MobiDB-lite"/>
    </source>
</evidence>
<name>A0A917KPI6_9ACTN</name>
<evidence type="ECO:0000313" key="6">
    <source>
        <dbReference type="EMBL" id="GGJ21356.1"/>
    </source>
</evidence>
<dbReference type="InterPro" id="IPR018060">
    <property type="entry name" value="HTH_AraC"/>
</dbReference>
<reference evidence="6" key="1">
    <citation type="journal article" date="2014" name="Int. J. Syst. Evol. Microbiol.">
        <title>Complete genome sequence of Corynebacterium casei LMG S-19264T (=DSM 44701T), isolated from a smear-ripened cheese.</title>
        <authorList>
            <consortium name="US DOE Joint Genome Institute (JGI-PGF)"/>
            <person name="Walter F."/>
            <person name="Albersmeier A."/>
            <person name="Kalinowski J."/>
            <person name="Ruckert C."/>
        </authorList>
    </citation>
    <scope>NUCLEOTIDE SEQUENCE</scope>
    <source>
        <strain evidence="6">CGMCC 4.7272</strain>
    </source>
</reference>
<keyword evidence="7" id="KW-1185">Reference proteome</keyword>
<evidence type="ECO:0000256" key="3">
    <source>
        <dbReference type="ARBA" id="ARBA00023163"/>
    </source>
</evidence>
<feature type="region of interest" description="Disordered" evidence="4">
    <location>
        <begin position="350"/>
        <end position="369"/>
    </location>
</feature>
<evidence type="ECO:0000259" key="5">
    <source>
        <dbReference type="PROSITE" id="PS01124"/>
    </source>
</evidence>
<gene>
    <name evidence="6" type="ORF">GCM10012282_17240</name>
</gene>
<dbReference type="Pfam" id="PF12833">
    <property type="entry name" value="HTH_18"/>
    <property type="match status" value="1"/>
</dbReference>
<keyword evidence="2" id="KW-0238">DNA-binding</keyword>
<sequence length="379" mass="40993">MKPAGALSGSSVTGTAEVDEDRGAGAMIGTVFRSEDVAAEHRFDHWRELIGRTHAPSDMSSDYAADFWAEQRLLQLGPVTVWPGAFRPMRFRRTARMVRQSDPEFYHVSLVLGGGLGVDHAGRADTHGPQDLYVVDTSRPYDVGPPEDNCGVTGVGVELPKALVPVSPDRVGDLLARRLSAQEGVGALLAGFLTGLAQQADSLQPSDVPRLGTVALDLLLAWFAQELDTESALSPETRRHTLTAHIRAFIRRNLHDPDLAPPVIAAAHHISVSYLHRLFQQQSDGETVAAWIRAQRLEGARRDLADPALRATPVHTIAARWGLNRPAEFSRAFRTAYGVPPTEYRLRATASTAPTAPTAPQDIPTGSADGRVVRVPNGN</sequence>
<keyword evidence="1" id="KW-0805">Transcription regulation</keyword>
<dbReference type="PANTHER" id="PTHR46796">
    <property type="entry name" value="HTH-TYPE TRANSCRIPTIONAL ACTIVATOR RHAS-RELATED"/>
    <property type="match status" value="1"/>
</dbReference>
<dbReference type="InterPro" id="IPR035418">
    <property type="entry name" value="AraC-bd_2"/>
</dbReference>
<dbReference type="Pfam" id="PF14525">
    <property type="entry name" value="AraC_binding_2"/>
    <property type="match status" value="1"/>
</dbReference>
<dbReference type="InterPro" id="IPR018062">
    <property type="entry name" value="HTH_AraC-typ_CS"/>
</dbReference>
<evidence type="ECO:0000256" key="2">
    <source>
        <dbReference type="ARBA" id="ARBA00023125"/>
    </source>
</evidence>
<evidence type="ECO:0000313" key="7">
    <source>
        <dbReference type="Proteomes" id="UP000625682"/>
    </source>
</evidence>
<dbReference type="AlphaFoldDB" id="A0A917KPI6"/>
<comment type="caution">
    <text evidence="6">The sequence shown here is derived from an EMBL/GenBank/DDBJ whole genome shotgun (WGS) entry which is preliminary data.</text>
</comment>
<dbReference type="EMBL" id="BMMU01000004">
    <property type="protein sequence ID" value="GGJ21356.1"/>
    <property type="molecule type" value="Genomic_DNA"/>
</dbReference>
<dbReference type="PROSITE" id="PS01124">
    <property type="entry name" value="HTH_ARAC_FAMILY_2"/>
    <property type="match status" value="1"/>
</dbReference>
<evidence type="ECO:0000256" key="1">
    <source>
        <dbReference type="ARBA" id="ARBA00023015"/>
    </source>
</evidence>
<dbReference type="Gene3D" id="1.10.10.60">
    <property type="entry name" value="Homeodomain-like"/>
    <property type="match status" value="1"/>
</dbReference>
<reference evidence="6" key="2">
    <citation type="submission" date="2020-09" db="EMBL/GenBank/DDBJ databases">
        <authorList>
            <person name="Sun Q."/>
            <person name="Zhou Y."/>
        </authorList>
    </citation>
    <scope>NUCLEOTIDE SEQUENCE</scope>
    <source>
        <strain evidence="6">CGMCC 4.7272</strain>
    </source>
</reference>
<dbReference type="InterPro" id="IPR009057">
    <property type="entry name" value="Homeodomain-like_sf"/>
</dbReference>
<dbReference type="SUPFAM" id="SSF46689">
    <property type="entry name" value="Homeodomain-like"/>
    <property type="match status" value="1"/>
</dbReference>